<feature type="transmembrane region" description="Helical" evidence="6">
    <location>
        <begin position="254"/>
        <end position="275"/>
    </location>
</feature>
<proteinExistence type="predicted"/>
<feature type="transmembrane region" description="Helical" evidence="6">
    <location>
        <begin position="186"/>
        <end position="204"/>
    </location>
</feature>
<reference evidence="7 8" key="1">
    <citation type="submission" date="2013-03" db="EMBL/GenBank/DDBJ databases">
        <title>The Genome Sequence of Phialophora europaea CBS 101466.</title>
        <authorList>
            <consortium name="The Broad Institute Genomics Platform"/>
            <person name="Cuomo C."/>
            <person name="de Hoog S."/>
            <person name="Gorbushina A."/>
            <person name="Walker B."/>
            <person name="Young S.K."/>
            <person name="Zeng Q."/>
            <person name="Gargeya S."/>
            <person name="Fitzgerald M."/>
            <person name="Haas B."/>
            <person name="Abouelleil A."/>
            <person name="Allen A.W."/>
            <person name="Alvarado L."/>
            <person name="Arachchi H.M."/>
            <person name="Berlin A.M."/>
            <person name="Chapman S.B."/>
            <person name="Gainer-Dewar J."/>
            <person name="Goldberg J."/>
            <person name="Griggs A."/>
            <person name="Gujja S."/>
            <person name="Hansen M."/>
            <person name="Howarth C."/>
            <person name="Imamovic A."/>
            <person name="Ireland A."/>
            <person name="Larimer J."/>
            <person name="McCowan C."/>
            <person name="Murphy C."/>
            <person name="Pearson M."/>
            <person name="Poon T.W."/>
            <person name="Priest M."/>
            <person name="Roberts A."/>
            <person name="Saif S."/>
            <person name="Shea T."/>
            <person name="Sisk P."/>
            <person name="Sykes S."/>
            <person name="Wortman J."/>
            <person name="Nusbaum C."/>
            <person name="Birren B."/>
        </authorList>
    </citation>
    <scope>NUCLEOTIDE SEQUENCE [LARGE SCALE GENOMIC DNA]</scope>
    <source>
        <strain evidence="7 8">CBS 101466</strain>
    </source>
</reference>
<feature type="transmembrane region" description="Helical" evidence="6">
    <location>
        <begin position="149"/>
        <end position="174"/>
    </location>
</feature>
<evidence type="ECO:0000256" key="5">
    <source>
        <dbReference type="ARBA" id="ARBA00023136"/>
    </source>
</evidence>
<dbReference type="EMBL" id="KB822718">
    <property type="protein sequence ID" value="ETN43602.1"/>
    <property type="molecule type" value="Genomic_DNA"/>
</dbReference>
<organism evidence="7 8">
    <name type="scientific">Cyphellophora europaea (strain CBS 101466)</name>
    <name type="common">Phialophora europaea</name>
    <dbReference type="NCBI Taxonomy" id="1220924"/>
    <lineage>
        <taxon>Eukaryota</taxon>
        <taxon>Fungi</taxon>
        <taxon>Dikarya</taxon>
        <taxon>Ascomycota</taxon>
        <taxon>Pezizomycotina</taxon>
        <taxon>Eurotiomycetes</taxon>
        <taxon>Chaetothyriomycetidae</taxon>
        <taxon>Chaetothyriales</taxon>
        <taxon>Cyphellophoraceae</taxon>
        <taxon>Cyphellophora</taxon>
    </lineage>
</organism>
<comment type="subcellular location">
    <subcellularLocation>
        <location evidence="1">Membrane</location>
        <topology evidence="1">Multi-pass membrane protein</topology>
    </subcellularLocation>
</comment>
<feature type="transmembrane region" description="Helical" evidence="6">
    <location>
        <begin position="421"/>
        <end position="447"/>
    </location>
</feature>
<dbReference type="InParanoid" id="W2S4I6"/>
<evidence type="ECO:0000313" key="7">
    <source>
        <dbReference type="EMBL" id="ETN43602.1"/>
    </source>
</evidence>
<gene>
    <name evidence="7" type="ORF">HMPREF1541_02761</name>
</gene>
<dbReference type="Pfam" id="PF13520">
    <property type="entry name" value="AA_permease_2"/>
    <property type="match status" value="1"/>
</dbReference>
<keyword evidence="5 6" id="KW-0472">Membrane</keyword>
<evidence type="ECO:0000256" key="2">
    <source>
        <dbReference type="ARBA" id="ARBA00022448"/>
    </source>
</evidence>
<feature type="transmembrane region" description="Helical" evidence="6">
    <location>
        <begin position="296"/>
        <end position="319"/>
    </location>
</feature>
<feature type="transmembrane region" description="Helical" evidence="6">
    <location>
        <begin position="349"/>
        <end position="374"/>
    </location>
</feature>
<dbReference type="PIRSF" id="PIRSF006060">
    <property type="entry name" value="AA_transporter"/>
    <property type="match status" value="1"/>
</dbReference>
<keyword evidence="3 6" id="KW-0812">Transmembrane</keyword>
<name>W2S4I6_CYPE1</name>
<dbReference type="OrthoDB" id="3257095at2759"/>
<dbReference type="InterPro" id="IPR002293">
    <property type="entry name" value="AA/rel_permease1"/>
</dbReference>
<feature type="transmembrane region" description="Helical" evidence="6">
    <location>
        <begin position="61"/>
        <end position="83"/>
    </location>
</feature>
<dbReference type="HOGENOM" id="CLU_004495_6_1_1"/>
<dbReference type="GO" id="GO:0022857">
    <property type="term" value="F:transmembrane transporter activity"/>
    <property type="evidence" value="ECO:0007669"/>
    <property type="project" value="InterPro"/>
</dbReference>
<evidence type="ECO:0000256" key="3">
    <source>
        <dbReference type="ARBA" id="ARBA00022692"/>
    </source>
</evidence>
<dbReference type="Proteomes" id="UP000030752">
    <property type="component" value="Unassembled WGS sequence"/>
</dbReference>
<evidence type="ECO:0000256" key="4">
    <source>
        <dbReference type="ARBA" id="ARBA00022989"/>
    </source>
</evidence>
<dbReference type="GO" id="GO:0016020">
    <property type="term" value="C:membrane"/>
    <property type="evidence" value="ECO:0007669"/>
    <property type="project" value="UniProtKB-SubCell"/>
</dbReference>
<dbReference type="AlphaFoldDB" id="W2S4I6"/>
<evidence type="ECO:0000313" key="8">
    <source>
        <dbReference type="Proteomes" id="UP000030752"/>
    </source>
</evidence>
<dbReference type="PANTHER" id="PTHR45649:SF41">
    <property type="entry name" value="TRANSPORTER, PUTATIVE (EUROFUNG)-RELATED"/>
    <property type="match status" value="1"/>
</dbReference>
<dbReference type="Gene3D" id="1.20.1740.10">
    <property type="entry name" value="Amino acid/polyamine transporter I"/>
    <property type="match status" value="1"/>
</dbReference>
<dbReference type="PANTHER" id="PTHR45649">
    <property type="entry name" value="AMINO-ACID PERMEASE BAT1"/>
    <property type="match status" value="1"/>
</dbReference>
<keyword evidence="8" id="KW-1185">Reference proteome</keyword>
<feature type="transmembrane region" description="Helical" evidence="6">
    <location>
        <begin position="95"/>
        <end position="114"/>
    </location>
</feature>
<evidence type="ECO:0000256" key="6">
    <source>
        <dbReference type="SAM" id="Phobius"/>
    </source>
</evidence>
<feature type="transmembrane region" description="Helical" evidence="6">
    <location>
        <begin position="216"/>
        <end position="234"/>
    </location>
</feature>
<protein>
    <recommendedName>
        <fullName evidence="9">Amino acid permease/ SLC12A domain-containing protein</fullName>
    </recommendedName>
</protein>
<feature type="transmembrane region" description="Helical" evidence="6">
    <location>
        <begin position="395"/>
        <end position="415"/>
    </location>
</feature>
<dbReference type="GeneID" id="19970100"/>
<evidence type="ECO:0000256" key="1">
    <source>
        <dbReference type="ARBA" id="ARBA00004141"/>
    </source>
</evidence>
<sequence>MANLKLDNKDISAVQMAEAGNLSPKVFDEGISNVPTKYRGTDADRRDMTVLGKKQVLRRNFNFITMLGFACTCVASWEGILTYLYFPLVDGGTPLLFWGFIACAIGQTLVYASLAEMSSMSPTAGGQYHWVSEFAPPSLQKILSYYSGWLTAIGWQVYLASVCFLVGTLMQGLIALNNVDYSFKPWHGTLLTLGVVVFAIVFNTTLANRLPIIEGLILILHVLGFFAIIIPLWVMAPRRSTEDALLNFTNNGGWSSTGLSAMIGLLAPMAVLVGYDCAVHMGEEIKDASITLPRAIMGSLAVNATLTFIVIITICYCLGDPEAAAASTTGYPFIEMLISGTRSLAGTNVMVAIVIIMLAACGITEVAAASRQIWAFARDQGLPGHRWLCRVSPGWNIPLPAVIVSLTISALLSLINLGSTVALNAITSLGAVAVLSSYFLTIGTLVYRRAAGPELPPRRWSLGKYGMAINVAALLFLMPLIFFLTWPLATPVTAAGMNWSSVMLVGTLTIATIYYLVKGRHEYVGPSVLMKREFE</sequence>
<dbReference type="VEuPathDB" id="FungiDB:HMPREF1541_02761"/>
<keyword evidence="2" id="KW-0813">Transport</keyword>
<feature type="transmembrane region" description="Helical" evidence="6">
    <location>
        <begin position="467"/>
        <end position="486"/>
    </location>
</feature>
<keyword evidence="4 6" id="KW-1133">Transmembrane helix</keyword>
<dbReference type="STRING" id="1220924.W2S4I6"/>
<dbReference type="eggNOG" id="KOG1289">
    <property type="taxonomic scope" value="Eukaryota"/>
</dbReference>
<dbReference type="RefSeq" id="XP_008715338.1">
    <property type="nucleotide sequence ID" value="XM_008717116.1"/>
</dbReference>
<feature type="transmembrane region" description="Helical" evidence="6">
    <location>
        <begin position="498"/>
        <end position="517"/>
    </location>
</feature>
<evidence type="ECO:0008006" key="9">
    <source>
        <dbReference type="Google" id="ProtNLM"/>
    </source>
</evidence>
<accession>W2S4I6</accession>